<sequence length="149" mass="16218">MERHSTIEAPIEFTFRFVADYTNVPNWMFGITAFHPCGEQDAGPGATFDTSFSSGVASAQFQLTAAEWRADELIVLESVSGPYVRAAFAFAAHDPDATRLHVTITYPVTGGVAGRLLKRVSDAIANTAIRHVETSLRREVLAAYALRGQ</sequence>
<dbReference type="AlphaFoldDB" id="A0A1J0W167"/>
<evidence type="ECO:0008006" key="3">
    <source>
        <dbReference type="Google" id="ProtNLM"/>
    </source>
</evidence>
<evidence type="ECO:0000313" key="1">
    <source>
        <dbReference type="EMBL" id="APE38059.1"/>
    </source>
</evidence>
<dbReference type="Proteomes" id="UP000183810">
    <property type="component" value="Chromosome"/>
</dbReference>
<accession>A0A1J0W167</accession>
<dbReference type="SUPFAM" id="SSF55961">
    <property type="entry name" value="Bet v1-like"/>
    <property type="match status" value="1"/>
</dbReference>
<name>A0A1J0W167_9NOCA</name>
<proteinExistence type="predicted"/>
<keyword evidence="2" id="KW-1185">Reference proteome</keyword>
<dbReference type="CDD" id="cd07812">
    <property type="entry name" value="SRPBCC"/>
    <property type="match status" value="1"/>
</dbReference>
<dbReference type="KEGG" id="nsl:BOX37_05900"/>
<gene>
    <name evidence="1" type="ORF">BOX37_05900</name>
</gene>
<protein>
    <recommendedName>
        <fullName evidence="3">Polyketide cyclase</fullName>
    </recommendedName>
</protein>
<dbReference type="EMBL" id="CP018082">
    <property type="protein sequence ID" value="APE38059.1"/>
    <property type="molecule type" value="Genomic_DNA"/>
</dbReference>
<evidence type="ECO:0000313" key="2">
    <source>
        <dbReference type="Proteomes" id="UP000183810"/>
    </source>
</evidence>
<dbReference type="InterPro" id="IPR023393">
    <property type="entry name" value="START-like_dom_sf"/>
</dbReference>
<organism evidence="1 2">
    <name type="scientific">Nocardia mangyaensis</name>
    <dbReference type="NCBI Taxonomy" id="2213200"/>
    <lineage>
        <taxon>Bacteria</taxon>
        <taxon>Bacillati</taxon>
        <taxon>Actinomycetota</taxon>
        <taxon>Actinomycetes</taxon>
        <taxon>Mycobacteriales</taxon>
        <taxon>Nocardiaceae</taxon>
        <taxon>Nocardia</taxon>
    </lineage>
</organism>
<reference evidence="1" key="1">
    <citation type="submission" date="2016-11" db="EMBL/GenBank/DDBJ databases">
        <authorList>
            <person name="Jaros S."/>
            <person name="Januszkiewicz K."/>
            <person name="Wedrychowicz H."/>
        </authorList>
    </citation>
    <scope>NUCLEOTIDE SEQUENCE [LARGE SCALE GENOMIC DNA]</scope>
    <source>
        <strain evidence="1">Y48</strain>
    </source>
</reference>
<dbReference type="Gene3D" id="3.30.530.20">
    <property type="match status" value="1"/>
</dbReference>